<feature type="domain" description="ATP-grasp" evidence="5">
    <location>
        <begin position="122"/>
        <end position="327"/>
    </location>
</feature>
<dbReference type="InterPro" id="IPR011761">
    <property type="entry name" value="ATP-grasp"/>
</dbReference>
<keyword evidence="3 4" id="KW-0067">ATP-binding</keyword>
<evidence type="ECO:0000313" key="7">
    <source>
        <dbReference type="Proteomes" id="UP000178794"/>
    </source>
</evidence>
<evidence type="ECO:0000256" key="4">
    <source>
        <dbReference type="PROSITE-ProRule" id="PRU00409"/>
    </source>
</evidence>
<dbReference type="GO" id="GO:0016874">
    <property type="term" value="F:ligase activity"/>
    <property type="evidence" value="ECO:0007669"/>
    <property type="project" value="UniProtKB-KW"/>
</dbReference>
<keyword evidence="2 4" id="KW-0547">Nucleotide-binding</keyword>
<dbReference type="GO" id="GO:0046872">
    <property type="term" value="F:metal ion binding"/>
    <property type="evidence" value="ECO:0007669"/>
    <property type="project" value="InterPro"/>
</dbReference>
<protein>
    <recommendedName>
        <fullName evidence="5">ATP-grasp domain-containing protein</fullName>
    </recommendedName>
</protein>
<dbReference type="AlphaFoldDB" id="A0A1F6DC97"/>
<dbReference type="SUPFAM" id="SSF56059">
    <property type="entry name" value="Glutathione synthetase ATP-binding domain-like"/>
    <property type="match status" value="1"/>
</dbReference>
<proteinExistence type="predicted"/>
<dbReference type="Pfam" id="PF13535">
    <property type="entry name" value="ATP-grasp_4"/>
    <property type="match status" value="1"/>
</dbReference>
<dbReference type="PANTHER" id="PTHR43585:SF2">
    <property type="entry name" value="ATP-GRASP ENZYME FSQD"/>
    <property type="match status" value="1"/>
</dbReference>
<sequence length="431" mass="49058">MATKNIIAFVSGIPAETIKSIRAYEKTVGETYRIMLIENSQRNRGRTQRDYPGLDILLEVDLTNSDAIARALMPYQNELVAITSRNESFMADFIAVIPNVPYLKTPSTESLVWAVDKLHMRRRFKIYDKKITPKYTRVKENTDAERERIIKKIGFPMIVKPANLAQSMLVTICYHEEELAKTLKFTFANIERVYAENGRVEKPRVIAEEYMEGIMYSVDAYVSARGKVYFCPLVRIKTGKDIGHQDFYGYLQMTPAKLTPETIRRVEEVAAKGVHALGLRSTTVHVELLRIDEEWKVIEIGARIGGFRHRLHALSCDINHSMNDVLIRMGKKPVIPKRCTKSAAAMKWFPKEEGVITKIAGIKKVKELESFVSMTTHLKRGDVARFAKNGGLSVFNLILANKDRSKLLADIRRVEELVVLTTEPLKNGKIK</sequence>
<dbReference type="GO" id="GO:0005524">
    <property type="term" value="F:ATP binding"/>
    <property type="evidence" value="ECO:0007669"/>
    <property type="project" value="UniProtKB-UniRule"/>
</dbReference>
<dbReference type="Gene3D" id="3.30.470.20">
    <property type="entry name" value="ATP-grasp fold, B domain"/>
    <property type="match status" value="1"/>
</dbReference>
<dbReference type="PANTHER" id="PTHR43585">
    <property type="entry name" value="FUMIPYRROLE BIOSYNTHESIS PROTEIN C"/>
    <property type="match status" value="1"/>
</dbReference>
<accession>A0A1F6DC97</accession>
<dbReference type="PROSITE" id="PS50975">
    <property type="entry name" value="ATP_GRASP"/>
    <property type="match status" value="1"/>
</dbReference>
<gene>
    <name evidence="6" type="ORF">A3C89_01460</name>
</gene>
<comment type="caution">
    <text evidence="6">The sequence shown here is derived from an EMBL/GenBank/DDBJ whole genome shotgun (WGS) entry which is preliminary data.</text>
</comment>
<evidence type="ECO:0000313" key="6">
    <source>
        <dbReference type="EMBL" id="OGG59058.1"/>
    </source>
</evidence>
<organism evidence="6 7">
    <name type="scientific">Candidatus Kaiserbacteria bacterium RIFCSPHIGHO2_02_FULL_50_50</name>
    <dbReference type="NCBI Taxonomy" id="1798492"/>
    <lineage>
        <taxon>Bacteria</taxon>
        <taxon>Candidatus Kaiseribacteriota</taxon>
    </lineage>
</organism>
<evidence type="ECO:0000256" key="2">
    <source>
        <dbReference type="ARBA" id="ARBA00022741"/>
    </source>
</evidence>
<name>A0A1F6DC97_9BACT</name>
<reference evidence="6 7" key="1">
    <citation type="journal article" date="2016" name="Nat. Commun.">
        <title>Thousands of microbial genomes shed light on interconnected biogeochemical processes in an aquifer system.</title>
        <authorList>
            <person name="Anantharaman K."/>
            <person name="Brown C.T."/>
            <person name="Hug L.A."/>
            <person name="Sharon I."/>
            <person name="Castelle C.J."/>
            <person name="Probst A.J."/>
            <person name="Thomas B.C."/>
            <person name="Singh A."/>
            <person name="Wilkins M.J."/>
            <person name="Karaoz U."/>
            <person name="Brodie E.L."/>
            <person name="Williams K.H."/>
            <person name="Hubbard S.S."/>
            <person name="Banfield J.F."/>
        </authorList>
    </citation>
    <scope>NUCLEOTIDE SEQUENCE [LARGE SCALE GENOMIC DNA]</scope>
</reference>
<evidence type="ECO:0000256" key="1">
    <source>
        <dbReference type="ARBA" id="ARBA00022598"/>
    </source>
</evidence>
<evidence type="ECO:0000256" key="3">
    <source>
        <dbReference type="ARBA" id="ARBA00022840"/>
    </source>
</evidence>
<dbReference type="EMBL" id="MFLF01000020">
    <property type="protein sequence ID" value="OGG59058.1"/>
    <property type="molecule type" value="Genomic_DNA"/>
</dbReference>
<dbReference type="Proteomes" id="UP000178794">
    <property type="component" value="Unassembled WGS sequence"/>
</dbReference>
<dbReference type="STRING" id="1798492.A3C89_01460"/>
<keyword evidence="1" id="KW-0436">Ligase</keyword>
<dbReference type="InterPro" id="IPR052032">
    <property type="entry name" value="ATP-dep_AA_Ligase"/>
</dbReference>
<evidence type="ECO:0000259" key="5">
    <source>
        <dbReference type="PROSITE" id="PS50975"/>
    </source>
</evidence>